<organism evidence="2 3">
    <name type="scientific">Prosthecobacter fusiformis</name>
    <dbReference type="NCBI Taxonomy" id="48464"/>
    <lineage>
        <taxon>Bacteria</taxon>
        <taxon>Pseudomonadati</taxon>
        <taxon>Verrucomicrobiota</taxon>
        <taxon>Verrucomicrobiia</taxon>
        <taxon>Verrucomicrobiales</taxon>
        <taxon>Verrucomicrobiaceae</taxon>
        <taxon>Prosthecobacter</taxon>
    </lineage>
</organism>
<evidence type="ECO:0000256" key="1">
    <source>
        <dbReference type="SAM" id="MobiDB-lite"/>
    </source>
</evidence>
<accession>A0A4R7RML1</accession>
<evidence type="ECO:0000313" key="3">
    <source>
        <dbReference type="Proteomes" id="UP000295662"/>
    </source>
</evidence>
<feature type="region of interest" description="Disordered" evidence="1">
    <location>
        <begin position="49"/>
        <end position="121"/>
    </location>
</feature>
<keyword evidence="3" id="KW-1185">Reference proteome</keyword>
<evidence type="ECO:0000313" key="2">
    <source>
        <dbReference type="EMBL" id="TDU66634.1"/>
    </source>
</evidence>
<name>A0A4R7RML1_9BACT</name>
<dbReference type="EMBL" id="SOCA01000008">
    <property type="protein sequence ID" value="TDU66634.1"/>
    <property type="molecule type" value="Genomic_DNA"/>
</dbReference>
<feature type="compositionally biased region" description="Low complexity" evidence="1">
    <location>
        <begin position="108"/>
        <end position="121"/>
    </location>
</feature>
<reference evidence="2 3" key="1">
    <citation type="submission" date="2019-03" db="EMBL/GenBank/DDBJ databases">
        <title>Genomic Encyclopedia of Archaeal and Bacterial Type Strains, Phase II (KMG-II): from individual species to whole genera.</title>
        <authorList>
            <person name="Goeker M."/>
        </authorList>
    </citation>
    <scope>NUCLEOTIDE SEQUENCE [LARGE SCALE GENOMIC DNA]</scope>
    <source>
        <strain evidence="2 3">ATCC 25309</strain>
    </source>
</reference>
<comment type="caution">
    <text evidence="2">The sequence shown here is derived from an EMBL/GenBank/DDBJ whole genome shotgun (WGS) entry which is preliminary data.</text>
</comment>
<proteinExistence type="predicted"/>
<dbReference type="Proteomes" id="UP000295662">
    <property type="component" value="Unassembled WGS sequence"/>
</dbReference>
<dbReference type="AlphaFoldDB" id="A0A4R7RML1"/>
<protein>
    <submittedName>
        <fullName evidence="2">Uncharacterized protein</fullName>
    </submittedName>
</protein>
<feature type="compositionally biased region" description="Basic and acidic residues" evidence="1">
    <location>
        <begin position="83"/>
        <end position="95"/>
    </location>
</feature>
<sequence length="121" mass="13144">MECRRPVGIHKNSFVAVRQPPSQNGVRDSKTPREPALTCTVSAFTFDGMATSSSPIPSPDGPASFRLSESGPDYGRLAQPLTDSERAASRKRLDQMHPGNRFRLMAGLPLLPESPPETTSH</sequence>
<gene>
    <name evidence="2" type="ORF">EI77_03729</name>
</gene>